<evidence type="ECO:0000256" key="1">
    <source>
        <dbReference type="ARBA" id="ARBA00023002"/>
    </source>
</evidence>
<keyword evidence="3" id="KW-1133">Transmembrane helix</keyword>
<keyword evidence="3" id="KW-0472">Membrane</keyword>
<dbReference type="AlphaFoldDB" id="A0A7S3LFA6"/>
<evidence type="ECO:0008006" key="5">
    <source>
        <dbReference type="Google" id="ProtNLM"/>
    </source>
</evidence>
<dbReference type="Pfam" id="PF13738">
    <property type="entry name" value="Pyr_redox_3"/>
    <property type="match status" value="1"/>
</dbReference>
<sequence>MNQYFRCSTASVMVQAWYSLTANATTTKNQNSNNSNNQNTNSNDSTSASINNDNNDDQTEVESVSSLDTDDDSSSGNNKGADTDKTDEDEERFIVRRLLRPGRVPAEFHGRQGAATEGVDTAVRMETAITILAALFLLGLGTAPLRVLALSSPSPSRNFTIDTKQFWQSFDRAEQSTQSSLQFAFATLSLTWWLFGLLYGIWVLFLRSNDSTRIPNIPSGASPRQRALKRTILNVLDLTMLIGTATYVFSGTGEADRSSGWTICWFLGVGVTAKSHVQAATATTTGVTRSRIFSTIAKVVEFVGKLMLLRRLVLLVQSGESQSDSLAWIETTLSLGWALWVVSNPIPTRCELAGQRMGEKRDVPSAADVVFLGHPAELVDCWALWLLPYSLSERWKGPVWAYPLWPIHYLVGWYVCNYRRKFFGDKASFFCCDDVIYGSIRMQTWTASHFGRHFVTHPLQVKQNIEAAARHAERTGVKVLCLGALNKAESINSGGVGVVRALGHNSKLSVIHGNHLTAAAVVETTVQCFGEKAKVFLTGASSKVGWAVAQGLRDRHGYEVLCHSTDPGRRKFFHEEGFEAAAKLSEGTHFSKLWIVGKYDLAVPHLIPQNATAVVFSVPHSLGSRLDVRVIEAGTLHMDLSRLDRPRQFTNKLCEHEIFACHAASAVAAGRLKRDGVSRILEIGPVDPLTMDTWLDDAKKLGFQVPTVSPLDSIDQKLSSAPVVIVGAGPSGLAVAAALTRQNVPNVILECQEDPTQFGSWDKHFSDLEVTSQAKWCQLPNFPIHKCGEWKGEYITAQEYRRYLQLYAARFGLQIRRGVQVMSIEKGHDPQKPWTVQICPTSSNRASKAKVSDPSSETGTQLSASAVVVATGKHRIPFRNTSDNLAERLEEVHIPYCHTADIRDESTWNQAIQAAQTGRLAIIGFGNSASDIATAILRQVSRTASVANTSAPKIHIAARSVPPVFPRRASVLRVDTIGWFVRQLSFLQLDDLMIKLLWWALPGSRTCNAAFPSHLARWKRIQGRVPVIDKYGTLTRGFKSGQLVGHGPVLHVIDGTKASCCHTSTAAETATLTFDDGFQRDGIVGSRIPIEMVIFATGYRNGADDDDDDSLVTGREDRLNGLYHCGLGNDQLLPLQSIGEQALGIAHQIATDFGRIFYDQCNV</sequence>
<gene>
    <name evidence="4" type="ORF">ACOF00016_LOCUS18091</name>
</gene>
<organism evidence="4">
    <name type="scientific">Amphora coffeiformis</name>
    <dbReference type="NCBI Taxonomy" id="265554"/>
    <lineage>
        <taxon>Eukaryota</taxon>
        <taxon>Sar</taxon>
        <taxon>Stramenopiles</taxon>
        <taxon>Ochrophyta</taxon>
        <taxon>Bacillariophyta</taxon>
        <taxon>Bacillariophyceae</taxon>
        <taxon>Bacillariophycidae</taxon>
        <taxon>Thalassiophysales</taxon>
        <taxon>Catenulaceae</taxon>
        <taxon>Amphora</taxon>
    </lineage>
</organism>
<proteinExistence type="predicted"/>
<accession>A0A7S3LFA6</accession>
<evidence type="ECO:0000256" key="2">
    <source>
        <dbReference type="SAM" id="MobiDB-lite"/>
    </source>
</evidence>
<protein>
    <recommendedName>
        <fullName evidence="5">L-ornithine N(5)-monooxygenase</fullName>
    </recommendedName>
</protein>
<feature type="compositionally biased region" description="Low complexity" evidence="2">
    <location>
        <begin position="26"/>
        <end position="53"/>
    </location>
</feature>
<dbReference type="GO" id="GO:0050660">
    <property type="term" value="F:flavin adenine dinucleotide binding"/>
    <property type="evidence" value="ECO:0007669"/>
    <property type="project" value="TreeGrafter"/>
</dbReference>
<name>A0A7S3LFA6_9STRA</name>
<dbReference type="SUPFAM" id="SSF51905">
    <property type="entry name" value="FAD/NAD(P)-binding domain"/>
    <property type="match status" value="1"/>
</dbReference>
<dbReference type="PANTHER" id="PTHR43539:SF78">
    <property type="entry name" value="FLAVIN-CONTAINING MONOOXYGENASE"/>
    <property type="match status" value="1"/>
</dbReference>
<dbReference type="Gene3D" id="3.50.50.60">
    <property type="entry name" value="FAD/NAD(P)-binding domain"/>
    <property type="match status" value="1"/>
</dbReference>
<dbReference type="PRINTS" id="PR00368">
    <property type="entry name" value="FADPNR"/>
</dbReference>
<keyword evidence="1" id="KW-0560">Oxidoreductase</keyword>
<dbReference type="GO" id="GO:0004497">
    <property type="term" value="F:monooxygenase activity"/>
    <property type="evidence" value="ECO:0007669"/>
    <property type="project" value="TreeGrafter"/>
</dbReference>
<dbReference type="InterPro" id="IPR036291">
    <property type="entry name" value="NAD(P)-bd_dom_sf"/>
</dbReference>
<feature type="transmembrane region" description="Helical" evidence="3">
    <location>
        <begin position="227"/>
        <end position="249"/>
    </location>
</feature>
<feature type="region of interest" description="Disordered" evidence="2">
    <location>
        <begin position="26"/>
        <end position="91"/>
    </location>
</feature>
<evidence type="ECO:0000256" key="3">
    <source>
        <dbReference type="SAM" id="Phobius"/>
    </source>
</evidence>
<dbReference type="InterPro" id="IPR050982">
    <property type="entry name" value="Auxin_biosynth/cation_transpt"/>
</dbReference>
<evidence type="ECO:0000313" key="4">
    <source>
        <dbReference type="EMBL" id="CAE0421451.1"/>
    </source>
</evidence>
<keyword evidence="3" id="KW-0812">Transmembrane</keyword>
<dbReference type="PANTHER" id="PTHR43539">
    <property type="entry name" value="FLAVIN-BINDING MONOOXYGENASE-LIKE PROTEIN (AFU_ORTHOLOGUE AFUA_4G09220)"/>
    <property type="match status" value="1"/>
</dbReference>
<dbReference type="SUPFAM" id="SSF51735">
    <property type="entry name" value="NAD(P)-binding Rossmann-fold domains"/>
    <property type="match status" value="1"/>
</dbReference>
<dbReference type="EMBL" id="HBIM01024407">
    <property type="protein sequence ID" value="CAE0421451.1"/>
    <property type="molecule type" value="Transcribed_RNA"/>
</dbReference>
<feature type="transmembrane region" description="Helical" evidence="3">
    <location>
        <begin position="183"/>
        <end position="206"/>
    </location>
</feature>
<dbReference type="GO" id="GO:0005829">
    <property type="term" value="C:cytosol"/>
    <property type="evidence" value="ECO:0007669"/>
    <property type="project" value="TreeGrafter"/>
</dbReference>
<reference evidence="4" key="1">
    <citation type="submission" date="2021-01" db="EMBL/GenBank/DDBJ databases">
        <authorList>
            <person name="Corre E."/>
            <person name="Pelletier E."/>
            <person name="Niang G."/>
            <person name="Scheremetjew M."/>
            <person name="Finn R."/>
            <person name="Kale V."/>
            <person name="Holt S."/>
            <person name="Cochrane G."/>
            <person name="Meng A."/>
            <person name="Brown T."/>
            <person name="Cohen L."/>
        </authorList>
    </citation>
    <scope>NUCLEOTIDE SEQUENCE</scope>
    <source>
        <strain evidence="4">CCMP127</strain>
    </source>
</reference>
<feature type="transmembrane region" description="Helical" evidence="3">
    <location>
        <begin position="128"/>
        <end position="149"/>
    </location>
</feature>
<dbReference type="InterPro" id="IPR036188">
    <property type="entry name" value="FAD/NAD-bd_sf"/>
</dbReference>